<feature type="region of interest" description="Disordered" evidence="5">
    <location>
        <begin position="67"/>
        <end position="98"/>
    </location>
</feature>
<keyword evidence="2 4" id="KW-0442">Lipid degradation</keyword>
<evidence type="ECO:0000256" key="2">
    <source>
        <dbReference type="ARBA" id="ARBA00022963"/>
    </source>
</evidence>
<accession>A0A9X2BXM8</accession>
<evidence type="ECO:0000256" key="1">
    <source>
        <dbReference type="ARBA" id="ARBA00022801"/>
    </source>
</evidence>
<dbReference type="Proteomes" id="UP001139516">
    <property type="component" value="Unassembled WGS sequence"/>
</dbReference>
<evidence type="ECO:0000313" key="7">
    <source>
        <dbReference type="EMBL" id="MCK8786119.1"/>
    </source>
</evidence>
<dbReference type="PANTHER" id="PTHR14226:SF78">
    <property type="entry name" value="SLR0060 PROTEIN"/>
    <property type="match status" value="1"/>
</dbReference>
<keyword evidence="3 4" id="KW-0443">Lipid metabolism</keyword>
<gene>
    <name evidence="7" type="ORF">M0638_17225</name>
</gene>
<dbReference type="InterPro" id="IPR050301">
    <property type="entry name" value="NTE"/>
</dbReference>
<evidence type="ECO:0000259" key="6">
    <source>
        <dbReference type="PROSITE" id="PS51635"/>
    </source>
</evidence>
<proteinExistence type="predicted"/>
<evidence type="ECO:0000256" key="5">
    <source>
        <dbReference type="SAM" id="MobiDB-lite"/>
    </source>
</evidence>
<dbReference type="EMBL" id="JALPRX010000075">
    <property type="protein sequence ID" value="MCK8786119.1"/>
    <property type="molecule type" value="Genomic_DNA"/>
</dbReference>
<sequence>MASTHIRPVTLALQGGGSLGAFAWGVLDRLLDEPSLRIEVVSGTSAGALNAAMLAQGLAQGAAEGAARKTAQGDAEGAAEGDAEGSAPGGATGGSEAGRAEAKRLLETLWRRVAVASGSPDLPGGAWLHAFGGMLAPMLEAIRRTHRGLAVAANAGPLSVNPLRGILDGLLDPSAFGTPGAPTLVVSATRVRTGEARLFRDREVTAEALLASACLPQIFQAVEIEGEAYWDGGYSSNPPVRPLIEAGAPPDVLIVRTGPVERPEVPNASEAVLSRAAEIGFDAALRHEIGSVATAQRLLDGVRADTVPLRRLREARLHMIGAEEAFRALRQGSALDSSWAFLRQMRALGVESADRWLAANLDSVGRRSTFDLDGFAGPSLGAAWPALAAE</sequence>
<comment type="caution">
    <text evidence="7">The sequence shown here is derived from an EMBL/GenBank/DDBJ whole genome shotgun (WGS) entry which is preliminary data.</text>
</comment>
<reference evidence="7" key="1">
    <citation type="submission" date="2022-04" db="EMBL/GenBank/DDBJ databases">
        <title>Roseomonas acroporae sp. nov., isolated from coral Acropora digitifera.</title>
        <authorList>
            <person name="Sun H."/>
        </authorList>
    </citation>
    <scope>NUCLEOTIDE SEQUENCE</scope>
    <source>
        <strain evidence="7">NAR14</strain>
    </source>
</reference>
<feature type="short sequence motif" description="GXGXXG" evidence="4">
    <location>
        <begin position="15"/>
        <end position="20"/>
    </location>
</feature>
<keyword evidence="1 4" id="KW-0378">Hydrolase</keyword>
<name>A0A9X2BXM8_9PROT</name>
<dbReference type="GO" id="GO:0016042">
    <property type="term" value="P:lipid catabolic process"/>
    <property type="evidence" value="ECO:0007669"/>
    <property type="project" value="UniProtKB-UniRule"/>
</dbReference>
<feature type="short sequence motif" description="GXSXG" evidence="4">
    <location>
        <begin position="43"/>
        <end position="47"/>
    </location>
</feature>
<protein>
    <submittedName>
        <fullName evidence="7">Patatin-like phospholipase family protein</fullName>
    </submittedName>
</protein>
<feature type="active site" description="Nucleophile" evidence="4">
    <location>
        <position position="45"/>
    </location>
</feature>
<dbReference type="AlphaFoldDB" id="A0A9X2BXM8"/>
<evidence type="ECO:0000256" key="4">
    <source>
        <dbReference type="PROSITE-ProRule" id="PRU01161"/>
    </source>
</evidence>
<dbReference type="SUPFAM" id="SSF52151">
    <property type="entry name" value="FabD/lysophospholipase-like"/>
    <property type="match status" value="1"/>
</dbReference>
<dbReference type="GO" id="GO:0016787">
    <property type="term" value="F:hydrolase activity"/>
    <property type="evidence" value="ECO:0007669"/>
    <property type="project" value="UniProtKB-UniRule"/>
</dbReference>
<dbReference type="PANTHER" id="PTHR14226">
    <property type="entry name" value="NEUROPATHY TARGET ESTERASE/SWISS CHEESE D.MELANOGASTER"/>
    <property type="match status" value="1"/>
</dbReference>
<dbReference type="InterPro" id="IPR016035">
    <property type="entry name" value="Acyl_Trfase/lysoPLipase"/>
</dbReference>
<dbReference type="Gene3D" id="3.40.1090.10">
    <property type="entry name" value="Cytosolic phospholipase A2 catalytic domain"/>
    <property type="match status" value="2"/>
</dbReference>
<dbReference type="RefSeq" id="WP_248668236.1">
    <property type="nucleotide sequence ID" value="NZ_JALPRX010000075.1"/>
</dbReference>
<feature type="active site" description="Proton acceptor" evidence="4">
    <location>
        <position position="231"/>
    </location>
</feature>
<organism evidence="7 8">
    <name type="scientific">Roseomonas acroporae</name>
    <dbReference type="NCBI Taxonomy" id="2937791"/>
    <lineage>
        <taxon>Bacteria</taxon>
        <taxon>Pseudomonadati</taxon>
        <taxon>Pseudomonadota</taxon>
        <taxon>Alphaproteobacteria</taxon>
        <taxon>Acetobacterales</taxon>
        <taxon>Roseomonadaceae</taxon>
        <taxon>Roseomonas</taxon>
    </lineage>
</organism>
<keyword evidence="8" id="KW-1185">Reference proteome</keyword>
<evidence type="ECO:0000313" key="8">
    <source>
        <dbReference type="Proteomes" id="UP001139516"/>
    </source>
</evidence>
<evidence type="ECO:0000256" key="3">
    <source>
        <dbReference type="ARBA" id="ARBA00023098"/>
    </source>
</evidence>
<feature type="short sequence motif" description="DGA/G" evidence="4">
    <location>
        <begin position="231"/>
        <end position="233"/>
    </location>
</feature>
<dbReference type="Pfam" id="PF01734">
    <property type="entry name" value="Patatin"/>
    <property type="match status" value="1"/>
</dbReference>
<dbReference type="PROSITE" id="PS51635">
    <property type="entry name" value="PNPLA"/>
    <property type="match status" value="1"/>
</dbReference>
<dbReference type="InterPro" id="IPR002641">
    <property type="entry name" value="PNPLA_dom"/>
</dbReference>
<feature type="compositionally biased region" description="Low complexity" evidence="5">
    <location>
        <begin position="67"/>
        <end position="76"/>
    </location>
</feature>
<feature type="compositionally biased region" description="Gly residues" evidence="5">
    <location>
        <begin position="87"/>
        <end position="96"/>
    </location>
</feature>
<feature type="domain" description="PNPLA" evidence="6">
    <location>
        <begin position="11"/>
        <end position="244"/>
    </location>
</feature>